<comment type="caution">
    <text evidence="2">The sequence shown here is derived from an EMBL/GenBank/DDBJ whole genome shotgun (WGS) entry which is preliminary data.</text>
</comment>
<keyword evidence="1" id="KW-0472">Membrane</keyword>
<dbReference type="EMBL" id="BRXZ01002991">
    <property type="protein sequence ID" value="GMH74426.1"/>
    <property type="molecule type" value="Genomic_DNA"/>
</dbReference>
<keyword evidence="3" id="KW-1185">Reference proteome</keyword>
<sequence length="218" mass="24775">MLDNTQADETEYVALVEGTTDEYYVSETYVVNRRKKQKAFSGCCCMSLVIFLLLWFLLPRGPQLELREIDLTTEGTTVADFNLQVAEQFWFKNSNYYTMKWSDMRTSVYLCRNSYANAFVFGCQDANGNPVETPLATTVYHSNDPSNNSTFTTGGRESTTITQVFNNYECDQNCKTFLLANCRYGVVFVTVAQVDSELANGHAFPTYTLQSPFLVYCN</sequence>
<proteinExistence type="predicted"/>
<gene>
    <name evidence="2" type="ORF">TrRE_jg9907</name>
</gene>
<keyword evidence="1" id="KW-1133">Transmembrane helix</keyword>
<keyword evidence="1" id="KW-0812">Transmembrane</keyword>
<protein>
    <submittedName>
        <fullName evidence="2">Uncharacterized protein</fullName>
    </submittedName>
</protein>
<dbReference type="AlphaFoldDB" id="A0A9W7ANJ0"/>
<evidence type="ECO:0000256" key="1">
    <source>
        <dbReference type="SAM" id="Phobius"/>
    </source>
</evidence>
<dbReference type="Proteomes" id="UP001165082">
    <property type="component" value="Unassembled WGS sequence"/>
</dbReference>
<feature type="transmembrane region" description="Helical" evidence="1">
    <location>
        <begin position="39"/>
        <end position="58"/>
    </location>
</feature>
<evidence type="ECO:0000313" key="2">
    <source>
        <dbReference type="EMBL" id="GMH74426.1"/>
    </source>
</evidence>
<name>A0A9W7ANJ0_9STRA</name>
<reference evidence="2" key="1">
    <citation type="submission" date="2022-07" db="EMBL/GenBank/DDBJ databases">
        <title>Genome analysis of Parmales, a sister group of diatoms, reveals the evolutionary specialization of diatoms from phago-mixotrophs to photoautotrophs.</title>
        <authorList>
            <person name="Ban H."/>
            <person name="Sato S."/>
            <person name="Yoshikawa S."/>
            <person name="Kazumasa Y."/>
            <person name="Nakamura Y."/>
            <person name="Ichinomiya M."/>
            <person name="Saitoh K."/>
            <person name="Sato N."/>
            <person name="Blanc-Mathieu R."/>
            <person name="Endo H."/>
            <person name="Kuwata A."/>
            <person name="Ogata H."/>
        </authorList>
    </citation>
    <scope>NUCLEOTIDE SEQUENCE</scope>
</reference>
<organism evidence="2 3">
    <name type="scientific">Triparma retinervis</name>
    <dbReference type="NCBI Taxonomy" id="2557542"/>
    <lineage>
        <taxon>Eukaryota</taxon>
        <taxon>Sar</taxon>
        <taxon>Stramenopiles</taxon>
        <taxon>Ochrophyta</taxon>
        <taxon>Bolidophyceae</taxon>
        <taxon>Parmales</taxon>
        <taxon>Triparmaceae</taxon>
        <taxon>Triparma</taxon>
    </lineage>
</organism>
<evidence type="ECO:0000313" key="3">
    <source>
        <dbReference type="Proteomes" id="UP001165082"/>
    </source>
</evidence>
<dbReference type="OrthoDB" id="190905at2759"/>
<accession>A0A9W7ANJ0</accession>